<accession>B9JPQ5</accession>
<dbReference type="AlphaFoldDB" id="B9JPQ5"/>
<sequence length="330" mass="37645">MLQNTTRNQHFLSQVEQRLNALNPQAKAANLRIYSFRLADRDDYKLVLENPNGSPISRNLSLFDLFSFDVANDSDLRRNFEALFQKYEGNIEDLTKSLLAKLKAGNHDIKTEIIDLFAAKLLNFVRNPFSIAKVLNTFPGLASYDPTNPVLLAEYRRIVSGRKPQQAHLCAQLGISDAQYVEWLRMLFMLLTPMADGQPNFFEQIIKTLFEDGKKYVLVAICDYESDRCLLSDRGFSQAATDAGPHLSFSFNLCGTAFVDYIFTDLPAFAQGRAGPEVFAQTIASMERREQPVNVRFLRNDLDMLKRYNRRAVDQCYERVFCSAKDGLVF</sequence>
<geneLocation type="plasmid" evidence="1 2">
    <name>pAtK84c</name>
</geneLocation>
<dbReference type="RefSeq" id="WP_012653120.1">
    <property type="nucleotide sequence ID" value="NC_011987.1"/>
</dbReference>
<dbReference type="Proteomes" id="UP000001600">
    <property type="component" value="Plasmid pAtK84c"/>
</dbReference>
<evidence type="ECO:0000313" key="2">
    <source>
        <dbReference type="Proteomes" id="UP000001600"/>
    </source>
</evidence>
<keyword evidence="1" id="KW-0614">Plasmid</keyword>
<protein>
    <recommendedName>
        <fullName evidence="3">DUF4238 domain-containing protein</fullName>
    </recommendedName>
</protein>
<reference evidence="1 2" key="1">
    <citation type="journal article" date="2009" name="J. Bacteriol.">
        <title>Genome sequences of three Agrobacterium biovars help elucidate the evolution of multichromosome genomes in bacteria.</title>
        <authorList>
            <person name="Slater S.C."/>
            <person name="Goldman B.S."/>
            <person name="Goodner B."/>
            <person name="Setubal J.C."/>
            <person name="Farrand S.K."/>
            <person name="Nester E.W."/>
            <person name="Burr T.J."/>
            <person name="Banta L."/>
            <person name="Dickerman A.W."/>
            <person name="Paulsen I."/>
            <person name="Otten L."/>
            <person name="Suen G."/>
            <person name="Welch R."/>
            <person name="Almeida N.F."/>
            <person name="Arnold F."/>
            <person name="Burton O.T."/>
            <person name="Du Z."/>
            <person name="Ewing A."/>
            <person name="Godsy E."/>
            <person name="Heisel S."/>
            <person name="Houmiel K.L."/>
            <person name="Jhaveri J."/>
            <person name="Lu J."/>
            <person name="Miller N.M."/>
            <person name="Norton S."/>
            <person name="Chen Q."/>
            <person name="Phoolcharoen W."/>
            <person name="Ohlin V."/>
            <person name="Ondrusek D."/>
            <person name="Pride N."/>
            <person name="Stricklin S.L."/>
            <person name="Sun J."/>
            <person name="Wheeler C."/>
            <person name="Wilson L."/>
            <person name="Zhu H."/>
            <person name="Wood D.W."/>
        </authorList>
    </citation>
    <scope>NUCLEOTIDE SEQUENCE [LARGE SCALE GENOMIC DNA]</scope>
    <source>
        <strain evidence="2">K84 / ATCC BAA-868</strain>
        <plasmid evidence="1 2">pAtK84c</plasmid>
    </source>
</reference>
<proteinExistence type="predicted"/>
<name>B9JPQ5_RHIR8</name>
<evidence type="ECO:0008006" key="3">
    <source>
        <dbReference type="Google" id="ProtNLM"/>
    </source>
</evidence>
<dbReference type="HOGENOM" id="CLU_825565_0_0_5"/>
<evidence type="ECO:0000313" key="1">
    <source>
        <dbReference type="EMBL" id="ACM31124.1"/>
    </source>
</evidence>
<dbReference type="KEGG" id="ara:Arad_12046"/>
<dbReference type="EMBL" id="CP000631">
    <property type="protein sequence ID" value="ACM31124.1"/>
    <property type="molecule type" value="Genomic_DNA"/>
</dbReference>
<gene>
    <name evidence="1" type="ordered locus">Arad_12046</name>
</gene>
<organism evidence="1 2">
    <name type="scientific">Rhizobium rhizogenes (strain K84 / ATCC BAA-868)</name>
    <name type="common">Agrobacterium radiobacter</name>
    <dbReference type="NCBI Taxonomy" id="311403"/>
    <lineage>
        <taxon>Bacteria</taxon>
        <taxon>Pseudomonadati</taxon>
        <taxon>Pseudomonadota</taxon>
        <taxon>Alphaproteobacteria</taxon>
        <taxon>Hyphomicrobiales</taxon>
        <taxon>Rhizobiaceae</taxon>
        <taxon>Rhizobium/Agrobacterium group</taxon>
        <taxon>Rhizobium</taxon>
    </lineage>
</organism>